<name>A0A4R6EFL3_9RHOO</name>
<dbReference type="Gene3D" id="3.30.1330.60">
    <property type="entry name" value="OmpA-like domain"/>
    <property type="match status" value="1"/>
</dbReference>
<evidence type="ECO:0000256" key="9">
    <source>
        <dbReference type="SAM" id="Phobius"/>
    </source>
</evidence>
<gene>
    <name evidence="11" type="ORF">C7389_101470</name>
</gene>
<feature type="region of interest" description="Disordered" evidence="8">
    <location>
        <begin position="69"/>
        <end position="116"/>
    </location>
</feature>
<evidence type="ECO:0000256" key="7">
    <source>
        <dbReference type="PROSITE-ProRule" id="PRU00473"/>
    </source>
</evidence>
<comment type="similarity">
    <text evidence="2">Belongs to the MotB family.</text>
</comment>
<keyword evidence="6 7" id="KW-0472">Membrane</keyword>
<keyword evidence="3" id="KW-1003">Cell membrane</keyword>
<keyword evidence="5 9" id="KW-1133">Transmembrane helix</keyword>
<evidence type="ECO:0000256" key="4">
    <source>
        <dbReference type="ARBA" id="ARBA00022692"/>
    </source>
</evidence>
<dbReference type="EMBL" id="SNVV01000001">
    <property type="protein sequence ID" value="TDN57086.1"/>
    <property type="molecule type" value="Genomic_DNA"/>
</dbReference>
<dbReference type="AlphaFoldDB" id="A0A4R6EFL3"/>
<evidence type="ECO:0000256" key="2">
    <source>
        <dbReference type="ARBA" id="ARBA00008914"/>
    </source>
</evidence>
<sequence>MANNNKQHSEAVVKRVSRKHDDGGHGGSWKVAFADFCLALMCLFLVLWVLAARDKEQLEESLRESSASMLEGGERRIPDPIGAPSGSLIPREPIPSRGETTSNSKHIGNTDIDPDPARMRLKSHYDSASDLQELALILARLSEQSGLAGNLQTVVTPYGLRVMLHDTDREGMFERGSAVPSEKFKQLLRKMGPLFAQIDNQMLIVGHTDSKPFLSRAFGAPSNWSLSSNRAMAARVQLLEGGMNPHSVLQVVGMAERAPLDTQDSTAGINRRIELLILTTGQAQMVASMFGVPDKVAPLIEGVDSALPDAAQIDQLRRQFRAGAGAR</sequence>
<dbReference type="PANTHER" id="PTHR30329:SF21">
    <property type="entry name" value="LIPOPROTEIN YIAD-RELATED"/>
    <property type="match status" value="1"/>
</dbReference>
<protein>
    <submittedName>
        <fullName evidence="11">Chemotaxis protein MotB</fullName>
    </submittedName>
</protein>
<feature type="transmembrane region" description="Helical" evidence="9">
    <location>
        <begin position="31"/>
        <end position="51"/>
    </location>
</feature>
<evidence type="ECO:0000256" key="6">
    <source>
        <dbReference type="ARBA" id="ARBA00023136"/>
    </source>
</evidence>
<evidence type="ECO:0000256" key="5">
    <source>
        <dbReference type="ARBA" id="ARBA00022989"/>
    </source>
</evidence>
<dbReference type="OrthoDB" id="9809186at2"/>
<evidence type="ECO:0000256" key="1">
    <source>
        <dbReference type="ARBA" id="ARBA00004162"/>
    </source>
</evidence>
<dbReference type="Pfam" id="PF13677">
    <property type="entry name" value="MotB_plug"/>
    <property type="match status" value="1"/>
</dbReference>
<evidence type="ECO:0000313" key="12">
    <source>
        <dbReference type="Proteomes" id="UP000295129"/>
    </source>
</evidence>
<comment type="subcellular location">
    <subcellularLocation>
        <location evidence="1">Cell membrane</location>
        <topology evidence="1">Single-pass membrane protein</topology>
    </subcellularLocation>
</comment>
<dbReference type="InterPro" id="IPR025713">
    <property type="entry name" value="MotB-like_N_dom"/>
</dbReference>
<keyword evidence="4 9" id="KW-0812">Transmembrane</keyword>
<proteinExistence type="inferred from homology"/>
<feature type="compositionally biased region" description="Polar residues" evidence="8">
    <location>
        <begin position="98"/>
        <end position="107"/>
    </location>
</feature>
<dbReference type="InterPro" id="IPR006665">
    <property type="entry name" value="OmpA-like"/>
</dbReference>
<dbReference type="GO" id="GO:0005886">
    <property type="term" value="C:plasma membrane"/>
    <property type="evidence" value="ECO:0007669"/>
    <property type="project" value="UniProtKB-SubCell"/>
</dbReference>
<evidence type="ECO:0000256" key="3">
    <source>
        <dbReference type="ARBA" id="ARBA00022475"/>
    </source>
</evidence>
<comment type="caution">
    <text evidence="11">The sequence shown here is derived from an EMBL/GenBank/DDBJ whole genome shotgun (WGS) entry which is preliminary data.</text>
</comment>
<dbReference type="Proteomes" id="UP000295129">
    <property type="component" value="Unassembled WGS sequence"/>
</dbReference>
<keyword evidence="12" id="KW-1185">Reference proteome</keyword>
<dbReference type="InterPro" id="IPR050330">
    <property type="entry name" value="Bact_OuterMem_StrucFunc"/>
</dbReference>
<dbReference type="InterPro" id="IPR036737">
    <property type="entry name" value="OmpA-like_sf"/>
</dbReference>
<dbReference type="PROSITE" id="PS51123">
    <property type="entry name" value="OMPA_2"/>
    <property type="match status" value="1"/>
</dbReference>
<dbReference type="RefSeq" id="WP_133587944.1">
    <property type="nucleotide sequence ID" value="NZ_SNVV01000001.1"/>
</dbReference>
<dbReference type="CDD" id="cd07185">
    <property type="entry name" value="OmpA_C-like"/>
    <property type="match status" value="1"/>
</dbReference>
<accession>A0A4R6EFL3</accession>
<reference evidence="11 12" key="1">
    <citation type="submission" date="2019-03" db="EMBL/GenBank/DDBJ databases">
        <title>Genomic Encyclopedia of Type Strains, Phase IV (KMG-IV): sequencing the most valuable type-strain genomes for metagenomic binning, comparative biology and taxonomic classification.</title>
        <authorList>
            <person name="Goeker M."/>
        </authorList>
    </citation>
    <scope>NUCLEOTIDE SEQUENCE [LARGE SCALE GENOMIC DNA]</scope>
    <source>
        <strain evidence="11 12">DSM 12121</strain>
    </source>
</reference>
<evidence type="ECO:0000313" key="11">
    <source>
        <dbReference type="EMBL" id="TDN57086.1"/>
    </source>
</evidence>
<dbReference type="Pfam" id="PF00691">
    <property type="entry name" value="OmpA"/>
    <property type="match status" value="1"/>
</dbReference>
<feature type="region of interest" description="Disordered" evidence="8">
    <location>
        <begin position="1"/>
        <end position="24"/>
    </location>
</feature>
<organism evidence="11 12">
    <name type="scientific">Azoarcus indigens</name>
    <dbReference type="NCBI Taxonomy" id="29545"/>
    <lineage>
        <taxon>Bacteria</taxon>
        <taxon>Pseudomonadati</taxon>
        <taxon>Pseudomonadota</taxon>
        <taxon>Betaproteobacteria</taxon>
        <taxon>Rhodocyclales</taxon>
        <taxon>Zoogloeaceae</taxon>
        <taxon>Azoarcus</taxon>
    </lineage>
</organism>
<feature type="domain" description="OmpA-like" evidence="10">
    <location>
        <begin position="162"/>
        <end position="281"/>
    </location>
</feature>
<evidence type="ECO:0000256" key="8">
    <source>
        <dbReference type="SAM" id="MobiDB-lite"/>
    </source>
</evidence>
<dbReference type="SUPFAM" id="SSF103088">
    <property type="entry name" value="OmpA-like"/>
    <property type="match status" value="1"/>
</dbReference>
<evidence type="ECO:0000259" key="10">
    <source>
        <dbReference type="PROSITE" id="PS51123"/>
    </source>
</evidence>
<feature type="compositionally biased region" description="Basic and acidic residues" evidence="8">
    <location>
        <begin position="7"/>
        <end position="24"/>
    </location>
</feature>
<dbReference type="PANTHER" id="PTHR30329">
    <property type="entry name" value="STATOR ELEMENT OF FLAGELLAR MOTOR COMPLEX"/>
    <property type="match status" value="1"/>
</dbReference>